<evidence type="ECO:0000313" key="1">
    <source>
        <dbReference type="EMBL" id="GAA4245379.1"/>
    </source>
</evidence>
<keyword evidence="2" id="KW-1185">Reference proteome</keyword>
<dbReference type="RefSeq" id="WP_380133314.1">
    <property type="nucleotide sequence ID" value="NZ_JBHTFY010000001.1"/>
</dbReference>
<dbReference type="Proteomes" id="UP001500620">
    <property type="component" value="Unassembled WGS sequence"/>
</dbReference>
<comment type="caution">
    <text evidence="1">The sequence shown here is derived from an EMBL/GenBank/DDBJ whole genome shotgun (WGS) entry which is preliminary data.</text>
</comment>
<gene>
    <name evidence="1" type="ORF">GCM10022255_012500</name>
</gene>
<accession>A0ABP8CZN7</accession>
<evidence type="ECO:0000313" key="2">
    <source>
        <dbReference type="Proteomes" id="UP001500620"/>
    </source>
</evidence>
<proteinExistence type="predicted"/>
<reference evidence="2" key="1">
    <citation type="journal article" date="2019" name="Int. J. Syst. Evol. Microbiol.">
        <title>The Global Catalogue of Microorganisms (GCM) 10K type strain sequencing project: providing services to taxonomists for standard genome sequencing and annotation.</title>
        <authorList>
            <consortium name="The Broad Institute Genomics Platform"/>
            <consortium name="The Broad Institute Genome Sequencing Center for Infectious Disease"/>
            <person name="Wu L."/>
            <person name="Ma J."/>
        </authorList>
    </citation>
    <scope>NUCLEOTIDE SEQUENCE [LARGE SCALE GENOMIC DNA]</scope>
    <source>
        <strain evidence="2">JCM 17441</strain>
    </source>
</reference>
<protein>
    <submittedName>
        <fullName evidence="1">Uncharacterized protein</fullName>
    </submittedName>
</protein>
<organism evidence="1 2">
    <name type="scientific">Dactylosporangium darangshiense</name>
    <dbReference type="NCBI Taxonomy" id="579108"/>
    <lineage>
        <taxon>Bacteria</taxon>
        <taxon>Bacillati</taxon>
        <taxon>Actinomycetota</taxon>
        <taxon>Actinomycetes</taxon>
        <taxon>Micromonosporales</taxon>
        <taxon>Micromonosporaceae</taxon>
        <taxon>Dactylosporangium</taxon>
    </lineage>
</organism>
<sequence>MTRGEEHRTSGLDLGAMEEHLAGRLDSGGQAALAGQVAWLIGQPGPPPTPIAGALARIMEHAGGDEGLIAWLDQYPGRPRLVVRILQLVGLLDRFGDQRTVVFALDGLRTDGRFPPLLADRLPPTTDEATLACLAGEIKLMLAGDERTLAHAGRVAHAAAEMLAAIGPGVSRVPGVTDLGELAEASRRDLAEALEDLKVSQAI</sequence>
<name>A0ABP8CZN7_9ACTN</name>
<dbReference type="EMBL" id="BAABAT010000002">
    <property type="protein sequence ID" value="GAA4245379.1"/>
    <property type="molecule type" value="Genomic_DNA"/>
</dbReference>